<sequence>MTRTMTQPQTISPPSALDWMFVLASFWFIAGLYLDGWAHNNLPGLETFFTPWHAVLYSGFFAAFVCSAYAFWQSRTRPELRAYRLSFFGGLVFIAAGAMDMVWHTLLGIEADIAALLSPPHLILATSAFLTMSGPVRAAWNQPKPTITALLSLGVVYALLTFFTMYAVPMLDSAGIDGGWQTKSNGVMAVLISSAMMSGVVLYFMRRWKLSGGHLVLMLLPAQLGLVFQGRFDASVIQLYYLTVAVSLLVLEVARSILQPSTQRVAAFRTMAFLIPAVFSLTYFLGVLLTGHMNWEFHLWVGAVFGAGVMGLLLSYLTLPPAITPEVA</sequence>
<evidence type="ECO:0000256" key="1">
    <source>
        <dbReference type="SAM" id="Phobius"/>
    </source>
</evidence>
<keyword evidence="3" id="KW-1185">Reference proteome</keyword>
<gene>
    <name evidence="2" type="ORF">GCM10008938_50090</name>
</gene>
<evidence type="ECO:0000313" key="3">
    <source>
        <dbReference type="Proteomes" id="UP000632222"/>
    </source>
</evidence>
<feature type="transmembrane region" description="Helical" evidence="1">
    <location>
        <begin position="187"/>
        <end position="205"/>
    </location>
</feature>
<dbReference type="Proteomes" id="UP000632222">
    <property type="component" value="Unassembled WGS sequence"/>
</dbReference>
<feature type="transmembrane region" description="Helical" evidence="1">
    <location>
        <begin position="212"/>
        <end position="232"/>
    </location>
</feature>
<protein>
    <submittedName>
        <fullName evidence="2">Uncharacterized protein</fullName>
    </submittedName>
</protein>
<feature type="transmembrane region" description="Helical" evidence="1">
    <location>
        <begin position="297"/>
        <end position="319"/>
    </location>
</feature>
<feature type="transmembrane region" description="Helical" evidence="1">
    <location>
        <begin position="122"/>
        <end position="140"/>
    </location>
</feature>
<accession>A0ABQ2DLL6</accession>
<name>A0ABQ2DLL6_9DEIO</name>
<feature type="transmembrane region" description="Helical" evidence="1">
    <location>
        <begin position="84"/>
        <end position="102"/>
    </location>
</feature>
<feature type="transmembrane region" description="Helical" evidence="1">
    <location>
        <begin position="147"/>
        <end position="167"/>
    </location>
</feature>
<organism evidence="2 3">
    <name type="scientific">Deinococcus roseus</name>
    <dbReference type="NCBI Taxonomy" id="392414"/>
    <lineage>
        <taxon>Bacteria</taxon>
        <taxon>Thermotogati</taxon>
        <taxon>Deinococcota</taxon>
        <taxon>Deinococci</taxon>
        <taxon>Deinococcales</taxon>
        <taxon>Deinococcaceae</taxon>
        <taxon>Deinococcus</taxon>
    </lineage>
</organism>
<evidence type="ECO:0000313" key="2">
    <source>
        <dbReference type="EMBL" id="GGJ57961.1"/>
    </source>
</evidence>
<feature type="transmembrane region" description="Helical" evidence="1">
    <location>
        <begin position="270"/>
        <end position="291"/>
    </location>
</feature>
<dbReference type="RefSeq" id="WP_189008877.1">
    <property type="nucleotide sequence ID" value="NZ_BMOD01000041.1"/>
</dbReference>
<proteinExistence type="predicted"/>
<feature type="transmembrane region" description="Helical" evidence="1">
    <location>
        <begin position="16"/>
        <end position="34"/>
    </location>
</feature>
<keyword evidence="1" id="KW-0472">Membrane</keyword>
<feature type="transmembrane region" description="Helical" evidence="1">
    <location>
        <begin position="54"/>
        <end position="72"/>
    </location>
</feature>
<keyword evidence="1" id="KW-1133">Transmembrane helix</keyword>
<comment type="caution">
    <text evidence="2">The sequence shown here is derived from an EMBL/GenBank/DDBJ whole genome shotgun (WGS) entry which is preliminary data.</text>
</comment>
<reference evidence="3" key="1">
    <citation type="journal article" date="2019" name="Int. J. Syst. Evol. Microbiol.">
        <title>The Global Catalogue of Microorganisms (GCM) 10K type strain sequencing project: providing services to taxonomists for standard genome sequencing and annotation.</title>
        <authorList>
            <consortium name="The Broad Institute Genomics Platform"/>
            <consortium name="The Broad Institute Genome Sequencing Center for Infectious Disease"/>
            <person name="Wu L."/>
            <person name="Ma J."/>
        </authorList>
    </citation>
    <scope>NUCLEOTIDE SEQUENCE [LARGE SCALE GENOMIC DNA]</scope>
    <source>
        <strain evidence="3">JCM 14370</strain>
    </source>
</reference>
<dbReference type="EMBL" id="BMOD01000041">
    <property type="protein sequence ID" value="GGJ57961.1"/>
    <property type="molecule type" value="Genomic_DNA"/>
</dbReference>
<feature type="transmembrane region" description="Helical" evidence="1">
    <location>
        <begin position="238"/>
        <end position="258"/>
    </location>
</feature>
<keyword evidence="1" id="KW-0812">Transmembrane</keyword>